<organism evidence="1 2">
    <name type="scientific">Mesonia hippocampi</name>
    <dbReference type="NCBI Taxonomy" id="1628250"/>
    <lineage>
        <taxon>Bacteria</taxon>
        <taxon>Pseudomonadati</taxon>
        <taxon>Bacteroidota</taxon>
        <taxon>Flavobacteriia</taxon>
        <taxon>Flavobacteriales</taxon>
        <taxon>Flavobacteriaceae</taxon>
        <taxon>Mesonia</taxon>
    </lineage>
</organism>
<dbReference type="EMBL" id="JACIFO010000004">
    <property type="protein sequence ID" value="MBB4118998.1"/>
    <property type="molecule type" value="Genomic_DNA"/>
</dbReference>
<accession>A0A840ELJ5</accession>
<protein>
    <submittedName>
        <fullName evidence="1">Skp family chaperone for outer membrane proteins</fullName>
    </submittedName>
</protein>
<dbReference type="Proteomes" id="UP000553034">
    <property type="component" value="Unassembled WGS sequence"/>
</dbReference>
<dbReference type="PROSITE" id="PS51257">
    <property type="entry name" value="PROKAR_LIPOPROTEIN"/>
    <property type="match status" value="1"/>
</dbReference>
<dbReference type="RefSeq" id="WP_183477351.1">
    <property type="nucleotide sequence ID" value="NZ_JACIFO010000004.1"/>
</dbReference>
<comment type="caution">
    <text evidence="1">The sequence shown here is derived from an EMBL/GenBank/DDBJ whole genome shotgun (WGS) entry which is preliminary data.</text>
</comment>
<sequence length="135" mass="15402">MKRIQKLALMIVGVAVMLSCNSNYQKSDINLNNGEKWTVNNEMKPHIEKGNALLDSFISQQDKDYLGLAKNLKAQNKALIKSCTMKGESHDELHKWLNPHMELIEALSNTKNDKDATLIVAKLENSFKTYNTYFQ</sequence>
<evidence type="ECO:0000313" key="1">
    <source>
        <dbReference type="EMBL" id="MBB4118998.1"/>
    </source>
</evidence>
<gene>
    <name evidence="1" type="ORF">GGR32_001289</name>
</gene>
<proteinExistence type="predicted"/>
<keyword evidence="2" id="KW-1185">Reference proteome</keyword>
<reference evidence="1 2" key="1">
    <citation type="submission" date="2020-08" db="EMBL/GenBank/DDBJ databases">
        <title>Genomic Encyclopedia of Type Strains, Phase IV (KMG-IV): sequencing the most valuable type-strain genomes for metagenomic binning, comparative biology and taxonomic classification.</title>
        <authorList>
            <person name="Goeker M."/>
        </authorList>
    </citation>
    <scope>NUCLEOTIDE SEQUENCE [LARGE SCALE GENOMIC DNA]</scope>
    <source>
        <strain evidence="1 2">DSM 29568</strain>
    </source>
</reference>
<dbReference type="AlphaFoldDB" id="A0A840ELJ5"/>
<evidence type="ECO:0000313" key="2">
    <source>
        <dbReference type="Proteomes" id="UP000553034"/>
    </source>
</evidence>
<name>A0A840ELJ5_9FLAO</name>